<evidence type="ECO:0000256" key="2">
    <source>
        <dbReference type="ARBA" id="ARBA00022448"/>
    </source>
</evidence>
<feature type="transmembrane region" description="Helical" evidence="6">
    <location>
        <begin position="171"/>
        <end position="192"/>
    </location>
</feature>
<keyword evidence="5 6" id="KW-0472">Membrane</keyword>
<evidence type="ECO:0000256" key="4">
    <source>
        <dbReference type="ARBA" id="ARBA00022989"/>
    </source>
</evidence>
<gene>
    <name evidence="8" type="ORF">Mgrana_01864</name>
</gene>
<feature type="transmembrane region" description="Helical" evidence="6">
    <location>
        <begin position="382"/>
        <end position="401"/>
    </location>
</feature>
<evidence type="ECO:0000256" key="3">
    <source>
        <dbReference type="ARBA" id="ARBA00022692"/>
    </source>
</evidence>
<feature type="transmembrane region" description="Helical" evidence="6">
    <location>
        <begin position="82"/>
        <end position="101"/>
    </location>
</feature>
<dbReference type="Gene3D" id="1.20.1250.20">
    <property type="entry name" value="MFS general substrate transporter like domains"/>
    <property type="match status" value="1"/>
</dbReference>
<feature type="transmembrane region" description="Helical" evidence="6">
    <location>
        <begin position="141"/>
        <end position="159"/>
    </location>
</feature>
<dbReference type="Proteomes" id="UP000266178">
    <property type="component" value="Unassembled WGS sequence"/>
</dbReference>
<dbReference type="RefSeq" id="WP_240631304.1">
    <property type="nucleotide sequence ID" value="NZ_BJXM01000001.1"/>
</dbReference>
<dbReference type="PROSITE" id="PS50850">
    <property type="entry name" value="MFS"/>
    <property type="match status" value="1"/>
</dbReference>
<dbReference type="InterPro" id="IPR011701">
    <property type="entry name" value="MFS"/>
</dbReference>
<dbReference type="PANTHER" id="PTHR43385">
    <property type="entry name" value="RIBOFLAVIN TRANSPORTER RIBJ"/>
    <property type="match status" value="1"/>
</dbReference>
<organism evidence="8 9">
    <name type="scientific">Meiothermus granaticius NBRC 107808</name>
    <dbReference type="NCBI Taxonomy" id="1227551"/>
    <lineage>
        <taxon>Bacteria</taxon>
        <taxon>Thermotogati</taxon>
        <taxon>Deinococcota</taxon>
        <taxon>Deinococci</taxon>
        <taxon>Thermales</taxon>
        <taxon>Thermaceae</taxon>
        <taxon>Meiothermus</taxon>
    </lineage>
</organism>
<comment type="subcellular location">
    <subcellularLocation>
        <location evidence="1">Membrane</location>
        <topology evidence="1">Multi-pass membrane protein</topology>
    </subcellularLocation>
</comment>
<sequence>MISSSQPSAPYYGWRIAWTLAFTQTLGYGVLYYGFAVFIKPMEAEFGWGRAETSGAFSLALLVAGLAAIPVGRWVDRRGARALMTAGSVLGVLTLVGWSQIQGLAGLYLMAFGLGLAMAMGLYEVAFTVIAVWFHRERPRAMLIVTLIAGLASTIFVPLETWLVAALGWRQALQGLALMLALGAVPLHALVLRRHPQDVGMEPDGFLRNPHRPAPSGPNLSPRVAFRTAGFWWLLVAVAASRIAAGALGAHLVPLLLERGLTPGLAAAAAGSVGLMQLGGRLFFTPLTSRVSLSLLSALTLALHALAPLVLLMVSGLAGVWGFAALFGLSNGAITLVRSALLAENFGPQNYGQLNGVIALATAFTGAAAPLLAGLLHGAFGGYGVVLALLTLTTGFSAWAVTQVRPSAGASPARN</sequence>
<reference evidence="8 9" key="1">
    <citation type="submission" date="2018-08" db="EMBL/GenBank/DDBJ databases">
        <title>Meiothermus granaticius genome AF-68 sequencing project.</title>
        <authorList>
            <person name="Da Costa M.S."/>
            <person name="Albuquerque L."/>
            <person name="Raposo P."/>
            <person name="Froufe H.J.C."/>
            <person name="Barroso C.S."/>
            <person name="Egas C."/>
        </authorList>
    </citation>
    <scope>NUCLEOTIDE SEQUENCE [LARGE SCALE GENOMIC DNA]</scope>
    <source>
        <strain evidence="8 9">AF-68</strain>
    </source>
</reference>
<proteinExistence type="predicted"/>
<protein>
    <submittedName>
        <fullName evidence="8">Oxalate/formate antiporter family transporter</fullName>
    </submittedName>
</protein>
<feature type="domain" description="Major facilitator superfamily (MFS) profile" evidence="7">
    <location>
        <begin position="13"/>
        <end position="405"/>
    </location>
</feature>
<feature type="transmembrane region" description="Helical" evidence="6">
    <location>
        <begin position="12"/>
        <end position="35"/>
    </location>
</feature>
<keyword evidence="2" id="KW-0813">Transport</keyword>
<evidence type="ECO:0000259" key="7">
    <source>
        <dbReference type="PROSITE" id="PS50850"/>
    </source>
</evidence>
<feature type="transmembrane region" description="Helical" evidence="6">
    <location>
        <begin position="55"/>
        <end position="75"/>
    </location>
</feature>
<evidence type="ECO:0000256" key="6">
    <source>
        <dbReference type="SAM" id="Phobius"/>
    </source>
</evidence>
<evidence type="ECO:0000313" key="9">
    <source>
        <dbReference type="Proteomes" id="UP000266178"/>
    </source>
</evidence>
<keyword evidence="3 6" id="KW-0812">Transmembrane</keyword>
<dbReference type="InterPro" id="IPR020846">
    <property type="entry name" value="MFS_dom"/>
</dbReference>
<comment type="caution">
    <text evidence="8">The sequence shown here is derived from an EMBL/GenBank/DDBJ whole genome shotgun (WGS) entry which is preliminary data.</text>
</comment>
<feature type="transmembrane region" description="Helical" evidence="6">
    <location>
        <begin position="354"/>
        <end position="376"/>
    </location>
</feature>
<evidence type="ECO:0000313" key="8">
    <source>
        <dbReference type="EMBL" id="RIH92195.1"/>
    </source>
</evidence>
<feature type="transmembrane region" description="Helical" evidence="6">
    <location>
        <begin position="320"/>
        <end position="342"/>
    </location>
</feature>
<dbReference type="EMBL" id="QWLB01000023">
    <property type="protein sequence ID" value="RIH92195.1"/>
    <property type="molecule type" value="Genomic_DNA"/>
</dbReference>
<dbReference type="InterPro" id="IPR036259">
    <property type="entry name" value="MFS_trans_sf"/>
</dbReference>
<dbReference type="Pfam" id="PF07690">
    <property type="entry name" value="MFS_1"/>
    <property type="match status" value="1"/>
</dbReference>
<evidence type="ECO:0000256" key="5">
    <source>
        <dbReference type="ARBA" id="ARBA00023136"/>
    </source>
</evidence>
<dbReference type="AlphaFoldDB" id="A0A399F923"/>
<feature type="transmembrane region" description="Helical" evidence="6">
    <location>
        <begin position="107"/>
        <end position="134"/>
    </location>
</feature>
<dbReference type="GO" id="GO:0022857">
    <property type="term" value="F:transmembrane transporter activity"/>
    <property type="evidence" value="ECO:0007669"/>
    <property type="project" value="InterPro"/>
</dbReference>
<feature type="transmembrane region" description="Helical" evidence="6">
    <location>
        <begin position="265"/>
        <end position="284"/>
    </location>
</feature>
<feature type="transmembrane region" description="Helical" evidence="6">
    <location>
        <begin position="291"/>
        <end position="314"/>
    </location>
</feature>
<dbReference type="InterPro" id="IPR052983">
    <property type="entry name" value="MFS_Riboflavin_Transporter"/>
</dbReference>
<dbReference type="PANTHER" id="PTHR43385:SF1">
    <property type="entry name" value="RIBOFLAVIN TRANSPORTER RIBJ"/>
    <property type="match status" value="1"/>
</dbReference>
<evidence type="ECO:0000256" key="1">
    <source>
        <dbReference type="ARBA" id="ARBA00004141"/>
    </source>
</evidence>
<keyword evidence="4 6" id="KW-1133">Transmembrane helix</keyword>
<name>A0A399F923_9DEIN</name>
<accession>A0A399F923</accession>
<dbReference type="GO" id="GO:0016020">
    <property type="term" value="C:membrane"/>
    <property type="evidence" value="ECO:0007669"/>
    <property type="project" value="UniProtKB-SubCell"/>
</dbReference>
<keyword evidence="9" id="KW-1185">Reference proteome</keyword>
<dbReference type="SUPFAM" id="SSF103473">
    <property type="entry name" value="MFS general substrate transporter"/>
    <property type="match status" value="1"/>
</dbReference>
<feature type="transmembrane region" description="Helical" evidence="6">
    <location>
        <begin position="231"/>
        <end position="253"/>
    </location>
</feature>